<feature type="region of interest" description="Disordered" evidence="1">
    <location>
        <begin position="398"/>
        <end position="539"/>
    </location>
</feature>
<feature type="region of interest" description="Disordered" evidence="1">
    <location>
        <begin position="848"/>
        <end position="1075"/>
    </location>
</feature>
<evidence type="ECO:0000256" key="1">
    <source>
        <dbReference type="SAM" id="MobiDB-lite"/>
    </source>
</evidence>
<feature type="region of interest" description="Disordered" evidence="1">
    <location>
        <begin position="216"/>
        <end position="373"/>
    </location>
</feature>
<feature type="region of interest" description="Disordered" evidence="1">
    <location>
        <begin position="1187"/>
        <end position="1215"/>
    </location>
</feature>
<feature type="compositionally biased region" description="Basic and acidic residues" evidence="1">
    <location>
        <begin position="1"/>
        <end position="11"/>
    </location>
</feature>
<feature type="region of interest" description="Disordered" evidence="1">
    <location>
        <begin position="1099"/>
        <end position="1129"/>
    </location>
</feature>
<feature type="compositionally biased region" description="Low complexity" evidence="1">
    <location>
        <begin position="824"/>
        <end position="833"/>
    </location>
</feature>
<feature type="compositionally biased region" description="Polar residues" evidence="1">
    <location>
        <begin position="131"/>
        <end position="141"/>
    </location>
</feature>
<evidence type="ECO:0000313" key="3">
    <source>
        <dbReference type="Proteomes" id="UP000807353"/>
    </source>
</evidence>
<feature type="compositionally biased region" description="Polar residues" evidence="1">
    <location>
        <begin position="101"/>
        <end position="112"/>
    </location>
</feature>
<feature type="compositionally biased region" description="Polar residues" evidence="1">
    <location>
        <begin position="288"/>
        <end position="311"/>
    </location>
</feature>
<feature type="compositionally biased region" description="Low complexity" evidence="1">
    <location>
        <begin position="921"/>
        <end position="942"/>
    </location>
</feature>
<feature type="compositionally biased region" description="Polar residues" evidence="1">
    <location>
        <begin position="794"/>
        <end position="823"/>
    </location>
</feature>
<feature type="compositionally biased region" description="Basic residues" evidence="1">
    <location>
        <begin position="1109"/>
        <end position="1120"/>
    </location>
</feature>
<feature type="compositionally biased region" description="Low complexity" evidence="1">
    <location>
        <begin position="54"/>
        <end position="80"/>
    </location>
</feature>
<keyword evidence="3" id="KW-1185">Reference proteome</keyword>
<sequence length="1351" mass="147639">MFWSKRLESRSDLYNPTHKNQIQQQSSTVPRRTSLSANSSPRQPFVLLDPLDPQASQSSLAAAADEMPLSSNPSSSDTDSAAVKHSISRQIVNRDAIDSRPIQSTASTQASRRPQPDQARRNSVPHPHSPPTNNYASSSGPTADPLGTDLYTINSLNSFSFGAVQPQSSSSSSRSVGPLSPARDDPDNRSEDFIAPTDVTPRPSVVAYHHQSENQNYFRSHPTQPPGQQGWPPTPVSPSSPGGRPRAGADRDRIRDRRGRDSDTSSYHTFGTSSASASVTSLSDHSTAFSRTGSIASRHTDTTNQTSTHDLSSTDDEEDHHHPIPPNLAGDLSHVPRNSARAESSGTGTAVEFSSDEEYDDSEFDYDDYTDEDGLNIEIGSAQYEGSVVTHDWERELYSNPASGSGSVRAYSGSSVRRGSLPMAIPGAAPPGTASGRDRENSVITLRRPSRSLDDEIRNFAGRNLGHNSGQGNAQGALDRPLPPAPVSVPESDGDWRTLQERSTMKGKGREQQYDPLTSGAGSGATRYHPNSDPTSENAMDGFDLDWSNMIGGIVSFDPSEVAGIIRPIGSADTNERRPSAISHRWLLSWGNNRRPSVTSNYGGDSFGKAVRKWGGDEYQAQRRDWSFRREKADQGAVIPAGGSELSARRASNGFRSPRESIAAEMSAIVPVNAVDRDRERGRELESAKFMDKDKAKKASVWQGMVLDSQEVWKNDLVGRFKVDRNATIPTDPAKGPQQRLVVTHFRDPFVAVKMPHNGPPVTIHKHSKAVAFSISRHYKPRPPPNVSRDGAQASGTRQGSSQGDSRTASRNGHIINTTGGQATTTSTKKSSSMILLAPRRVQVAFTSTTTTRKLESHGLLDDDRTGTGSESRERDRARRNKEREKEKEKERQKEKEREKRKKAEESKAKGKGRQARDDSTIATSSSGSITSGSTLIASTSTAPPPSSAPSLHTYPPGSTTSLNSSSSREPTFEDHAISRESSLASRRRRRIRDPLDVSDDDDDDPRPTRTPHSEAYGTVDASIIEQIRPRHDRLHGDHDPNGGFLKRVFRGRTNHPPPGPSNGQRPSNFEPPWMTMASRNKQEQQQRVVDNLNTSFKDVGLLPSTHKDKPKHGSQKAKKISSGSSNSVDIFEDVPPESLYMLLPLWPGSTDPVSERKGGSYVKPVIPNEQRQYLLVYYKVPLDTSDEKIGEPESKKRSRNSPTSSHDSQTKRDDQRATILLSTFHISARLVSYKDLQGSGVRVPDEGLSVAGPLEVAFRSMPTPVRDEGLFEFVLGVCHSREAGIEFYPDGLIKMGLCLQTSEPVQILQSEEDEPPEPDVELTPLGRAVLEMAWLGAMALTSFGTAGLTS</sequence>
<dbReference type="EMBL" id="MU150272">
    <property type="protein sequence ID" value="KAF9462404.1"/>
    <property type="molecule type" value="Genomic_DNA"/>
</dbReference>
<feature type="compositionally biased region" description="Polar residues" evidence="1">
    <location>
        <begin position="12"/>
        <end position="42"/>
    </location>
</feature>
<feature type="compositionally biased region" description="Acidic residues" evidence="1">
    <location>
        <begin position="354"/>
        <end position="373"/>
    </location>
</feature>
<feature type="region of interest" description="Disordered" evidence="1">
    <location>
        <begin position="777"/>
        <end position="834"/>
    </location>
</feature>
<feature type="region of interest" description="Disordered" evidence="1">
    <location>
        <begin position="163"/>
        <end position="203"/>
    </location>
</feature>
<feature type="compositionally biased region" description="Basic and acidic residues" evidence="1">
    <location>
        <begin position="247"/>
        <end position="263"/>
    </location>
</feature>
<feature type="compositionally biased region" description="Basic and acidic residues" evidence="1">
    <location>
        <begin position="1187"/>
        <end position="1196"/>
    </location>
</feature>
<dbReference type="Proteomes" id="UP000807353">
    <property type="component" value="Unassembled WGS sequence"/>
</dbReference>
<protein>
    <submittedName>
        <fullName evidence="2">Uncharacterized protein</fullName>
    </submittedName>
</protein>
<feature type="compositionally biased region" description="Basic and acidic residues" evidence="1">
    <location>
        <begin position="494"/>
        <end position="513"/>
    </location>
</feature>
<feature type="region of interest" description="Disordered" evidence="1">
    <location>
        <begin position="1"/>
        <end position="149"/>
    </location>
</feature>
<feature type="compositionally biased region" description="Basic and acidic residues" evidence="1">
    <location>
        <begin position="182"/>
        <end position="192"/>
    </location>
</feature>
<feature type="compositionally biased region" description="Polar residues" evidence="1">
    <location>
        <begin position="400"/>
        <end position="417"/>
    </location>
</feature>
<feature type="compositionally biased region" description="Basic and acidic residues" evidence="1">
    <location>
        <begin position="853"/>
        <end position="920"/>
    </location>
</feature>
<accession>A0A9P5Y549</accession>
<dbReference type="OrthoDB" id="3357948at2759"/>
<proteinExistence type="predicted"/>
<feature type="compositionally biased region" description="Low complexity" evidence="1">
    <location>
        <begin position="269"/>
        <end position="287"/>
    </location>
</feature>
<evidence type="ECO:0000313" key="2">
    <source>
        <dbReference type="EMBL" id="KAF9462404.1"/>
    </source>
</evidence>
<gene>
    <name evidence="2" type="ORF">BDZ94DRAFT_1236889</name>
</gene>
<organism evidence="2 3">
    <name type="scientific">Collybia nuda</name>
    <dbReference type="NCBI Taxonomy" id="64659"/>
    <lineage>
        <taxon>Eukaryota</taxon>
        <taxon>Fungi</taxon>
        <taxon>Dikarya</taxon>
        <taxon>Basidiomycota</taxon>
        <taxon>Agaricomycotina</taxon>
        <taxon>Agaricomycetes</taxon>
        <taxon>Agaricomycetidae</taxon>
        <taxon>Agaricales</taxon>
        <taxon>Tricholomatineae</taxon>
        <taxon>Clitocybaceae</taxon>
        <taxon>Collybia</taxon>
    </lineage>
</organism>
<name>A0A9P5Y549_9AGAR</name>
<comment type="caution">
    <text evidence="2">The sequence shown here is derived from an EMBL/GenBank/DDBJ whole genome shotgun (WGS) entry which is preliminary data.</text>
</comment>
<feature type="compositionally biased region" description="Low complexity" evidence="1">
    <location>
        <begin position="959"/>
        <end position="968"/>
    </location>
</feature>
<reference evidence="2" key="1">
    <citation type="submission" date="2020-11" db="EMBL/GenBank/DDBJ databases">
        <authorList>
            <consortium name="DOE Joint Genome Institute"/>
            <person name="Ahrendt S."/>
            <person name="Riley R."/>
            <person name="Andreopoulos W."/>
            <person name="Labutti K."/>
            <person name="Pangilinan J."/>
            <person name="Ruiz-Duenas F.J."/>
            <person name="Barrasa J.M."/>
            <person name="Sanchez-Garcia M."/>
            <person name="Camarero S."/>
            <person name="Miyauchi S."/>
            <person name="Serrano A."/>
            <person name="Linde D."/>
            <person name="Babiker R."/>
            <person name="Drula E."/>
            <person name="Ayuso-Fernandez I."/>
            <person name="Pacheco R."/>
            <person name="Padilla G."/>
            <person name="Ferreira P."/>
            <person name="Barriuso J."/>
            <person name="Kellner H."/>
            <person name="Castanera R."/>
            <person name="Alfaro M."/>
            <person name="Ramirez L."/>
            <person name="Pisabarro A.G."/>
            <person name="Kuo A."/>
            <person name="Tritt A."/>
            <person name="Lipzen A."/>
            <person name="He G."/>
            <person name="Yan M."/>
            <person name="Ng V."/>
            <person name="Cullen D."/>
            <person name="Martin F."/>
            <person name="Rosso M.-N."/>
            <person name="Henrissat B."/>
            <person name="Hibbett D."/>
            <person name="Martinez A.T."/>
            <person name="Grigoriev I.V."/>
        </authorList>
    </citation>
    <scope>NUCLEOTIDE SEQUENCE</scope>
    <source>
        <strain evidence="2">CBS 247.69</strain>
    </source>
</reference>